<reference evidence="2 3" key="1">
    <citation type="submission" date="2020-04" db="EMBL/GenBank/DDBJ databases">
        <authorList>
            <consortium name="Desulfovibrio sp. FSS-1 genome sequencing consortium"/>
            <person name="Shimoshige H."/>
            <person name="Kobayashi H."/>
            <person name="Maekawa T."/>
        </authorList>
    </citation>
    <scope>NUCLEOTIDE SEQUENCE [LARGE SCALE GENOMIC DNA]</scope>
    <source>
        <strain evidence="2 3">SIID29052-01</strain>
    </source>
</reference>
<evidence type="ECO:0000313" key="2">
    <source>
        <dbReference type="EMBL" id="GFK92228.1"/>
    </source>
</evidence>
<evidence type="ECO:0000256" key="1">
    <source>
        <dbReference type="SAM" id="MobiDB-lite"/>
    </source>
</evidence>
<name>A0A6V8LPJ1_9BACT</name>
<protein>
    <submittedName>
        <fullName evidence="2">Uncharacterized protein</fullName>
    </submittedName>
</protein>
<evidence type="ECO:0000313" key="3">
    <source>
        <dbReference type="Proteomes" id="UP000494245"/>
    </source>
</evidence>
<feature type="region of interest" description="Disordered" evidence="1">
    <location>
        <begin position="81"/>
        <end position="108"/>
    </location>
</feature>
<reference evidence="2 3" key="2">
    <citation type="submission" date="2020-05" db="EMBL/GenBank/DDBJ databases">
        <title>Draft genome sequence of Desulfovibrio sp. strainFSS-1.</title>
        <authorList>
            <person name="Shimoshige H."/>
            <person name="Kobayashi H."/>
            <person name="Maekawa T."/>
        </authorList>
    </citation>
    <scope>NUCLEOTIDE SEQUENCE [LARGE SCALE GENOMIC DNA]</scope>
    <source>
        <strain evidence="2 3">SIID29052-01</strain>
    </source>
</reference>
<dbReference type="EMBL" id="BLTE01000001">
    <property type="protein sequence ID" value="GFK92228.1"/>
    <property type="molecule type" value="Genomic_DNA"/>
</dbReference>
<comment type="caution">
    <text evidence="2">The sequence shown here is derived from an EMBL/GenBank/DDBJ whole genome shotgun (WGS) entry which is preliminary data.</text>
</comment>
<dbReference type="AlphaFoldDB" id="A0A6V8LPJ1"/>
<dbReference type="RefSeq" id="WP_173080172.1">
    <property type="nucleotide sequence ID" value="NZ_BLTE01000001.1"/>
</dbReference>
<accession>A0A6V8LPJ1</accession>
<sequence>MSSNNNSATVNVDELLEALKAKWPSTIVARSEFGHFSGGLISPKTCANADALGTGPAGRITASGKVAYPLESALEFLRGRLKPSTKDTAPAQEAAAKERARRKEAAHV</sequence>
<keyword evidence="3" id="KW-1185">Reference proteome</keyword>
<proteinExistence type="predicted"/>
<gene>
    <name evidence="2" type="ORF">NNJEOMEG_00050</name>
</gene>
<organism evidence="2 3">
    <name type="scientific">Fundidesulfovibrio magnetotacticus</name>
    <dbReference type="NCBI Taxonomy" id="2730080"/>
    <lineage>
        <taxon>Bacteria</taxon>
        <taxon>Pseudomonadati</taxon>
        <taxon>Thermodesulfobacteriota</taxon>
        <taxon>Desulfovibrionia</taxon>
        <taxon>Desulfovibrionales</taxon>
        <taxon>Desulfovibrionaceae</taxon>
        <taxon>Fundidesulfovibrio</taxon>
    </lineage>
</organism>
<feature type="compositionally biased region" description="Basic and acidic residues" evidence="1">
    <location>
        <begin position="95"/>
        <end position="108"/>
    </location>
</feature>
<dbReference type="Proteomes" id="UP000494245">
    <property type="component" value="Unassembled WGS sequence"/>
</dbReference>